<keyword evidence="1" id="KW-0812">Transmembrane</keyword>
<dbReference type="Proteomes" id="UP001500200">
    <property type="component" value="Unassembled WGS sequence"/>
</dbReference>
<sequence>MSGYYPQNNDLPQSYGPMVSLPSPEMNRLRSLRTTVGVSCLILTAGAVFYTGLDLSLLGRFGGATGMVFATSAAGYAVAAACYLGIGIWVLVTRKTTSKAPLIAAAAVAGIAAVLLLLGLVTSPAGNHAPQYGSLTVNLLMFMRAVSALRIRPVPVAAPAARF</sequence>
<proteinExistence type="predicted"/>
<keyword evidence="3" id="KW-1185">Reference proteome</keyword>
<dbReference type="EMBL" id="BAABKK010000003">
    <property type="protein sequence ID" value="GAA5189533.1"/>
    <property type="molecule type" value="Genomic_DNA"/>
</dbReference>
<gene>
    <name evidence="2" type="ORF">GCM10023346_04340</name>
</gene>
<feature type="transmembrane region" description="Helical" evidence="1">
    <location>
        <begin position="104"/>
        <end position="123"/>
    </location>
</feature>
<protein>
    <submittedName>
        <fullName evidence="2">Uncharacterized protein</fullName>
    </submittedName>
</protein>
<evidence type="ECO:0000256" key="1">
    <source>
        <dbReference type="SAM" id="Phobius"/>
    </source>
</evidence>
<organism evidence="2 3">
    <name type="scientific">Arthrobacter gyeryongensis</name>
    <dbReference type="NCBI Taxonomy" id="1650592"/>
    <lineage>
        <taxon>Bacteria</taxon>
        <taxon>Bacillati</taxon>
        <taxon>Actinomycetota</taxon>
        <taxon>Actinomycetes</taxon>
        <taxon>Micrococcales</taxon>
        <taxon>Micrococcaceae</taxon>
        <taxon>Arthrobacter</taxon>
    </lineage>
</organism>
<reference evidence="3" key="1">
    <citation type="journal article" date="2019" name="Int. J. Syst. Evol. Microbiol.">
        <title>The Global Catalogue of Microorganisms (GCM) 10K type strain sequencing project: providing services to taxonomists for standard genome sequencing and annotation.</title>
        <authorList>
            <consortium name="The Broad Institute Genomics Platform"/>
            <consortium name="The Broad Institute Genome Sequencing Center for Infectious Disease"/>
            <person name="Wu L."/>
            <person name="Ma J."/>
        </authorList>
    </citation>
    <scope>NUCLEOTIDE SEQUENCE [LARGE SCALE GENOMIC DNA]</scope>
    <source>
        <strain evidence="3">JCM 18514</strain>
    </source>
</reference>
<dbReference type="RefSeq" id="WP_307055405.1">
    <property type="nucleotide sequence ID" value="NZ_BAABKK010000003.1"/>
</dbReference>
<comment type="caution">
    <text evidence="2">The sequence shown here is derived from an EMBL/GenBank/DDBJ whole genome shotgun (WGS) entry which is preliminary data.</text>
</comment>
<keyword evidence="1" id="KW-1133">Transmembrane helix</keyword>
<name>A0ABP9S100_9MICC</name>
<accession>A0ABP9S100</accession>
<feature type="transmembrane region" description="Helical" evidence="1">
    <location>
        <begin position="73"/>
        <end position="92"/>
    </location>
</feature>
<keyword evidence="1" id="KW-0472">Membrane</keyword>
<feature type="transmembrane region" description="Helical" evidence="1">
    <location>
        <begin position="35"/>
        <end position="53"/>
    </location>
</feature>
<evidence type="ECO:0000313" key="3">
    <source>
        <dbReference type="Proteomes" id="UP001500200"/>
    </source>
</evidence>
<evidence type="ECO:0000313" key="2">
    <source>
        <dbReference type="EMBL" id="GAA5189533.1"/>
    </source>
</evidence>